<evidence type="ECO:0000256" key="1">
    <source>
        <dbReference type="SAM" id="Phobius"/>
    </source>
</evidence>
<comment type="caution">
    <text evidence="2">The sequence shown here is derived from an EMBL/GenBank/DDBJ whole genome shotgun (WGS) entry which is preliminary data.</text>
</comment>
<protein>
    <recommendedName>
        <fullName evidence="4">Zn-dependent proteases</fullName>
    </recommendedName>
</protein>
<dbReference type="EMBL" id="JACOQH010000010">
    <property type="protein sequence ID" value="MBC5754741.1"/>
    <property type="molecule type" value="Genomic_DNA"/>
</dbReference>
<keyword evidence="1" id="KW-1133">Transmembrane helix</keyword>
<organism evidence="2 3">
    <name type="scientific">Roseburia yibonii</name>
    <dbReference type="NCBI Taxonomy" id="2763063"/>
    <lineage>
        <taxon>Bacteria</taxon>
        <taxon>Bacillati</taxon>
        <taxon>Bacillota</taxon>
        <taxon>Clostridia</taxon>
        <taxon>Lachnospirales</taxon>
        <taxon>Lachnospiraceae</taxon>
        <taxon>Roseburia</taxon>
    </lineage>
</organism>
<evidence type="ECO:0008006" key="4">
    <source>
        <dbReference type="Google" id="ProtNLM"/>
    </source>
</evidence>
<sequence length="212" mass="23927">MAGKVIKNGLRWLVICIIVFLISIFLHECGHGLANHLRGISCSTGFNRVGDIYKYPKDVDFRATYRNASESLLDFGVPITLLLASAGTFCACRLHGWSQKISWPIAVTNSMLRLIPCIYVLFVPLFTGNVWKEDEYETGQYLAQLVGCSALAYLPAFVSVLISIVCLFFLLHKGKQKMSRWMIAGYALVTLLGYDLSLYIANWLDDFIRINW</sequence>
<feature type="transmembrane region" description="Helical" evidence="1">
    <location>
        <begin position="151"/>
        <end position="171"/>
    </location>
</feature>
<keyword evidence="1" id="KW-0472">Membrane</keyword>
<name>A0ABR7ICT0_9FIRM</name>
<feature type="transmembrane region" description="Helical" evidence="1">
    <location>
        <begin position="9"/>
        <end position="27"/>
    </location>
</feature>
<evidence type="ECO:0000313" key="2">
    <source>
        <dbReference type="EMBL" id="MBC5754741.1"/>
    </source>
</evidence>
<gene>
    <name evidence="2" type="ORF">H8Z76_12110</name>
</gene>
<reference evidence="2 3" key="1">
    <citation type="submission" date="2020-08" db="EMBL/GenBank/DDBJ databases">
        <title>Genome public.</title>
        <authorList>
            <person name="Liu C."/>
            <person name="Sun Q."/>
        </authorList>
    </citation>
    <scope>NUCLEOTIDE SEQUENCE [LARGE SCALE GENOMIC DNA]</scope>
    <source>
        <strain evidence="2 3">BX0805</strain>
    </source>
</reference>
<feature type="transmembrane region" description="Helical" evidence="1">
    <location>
        <begin position="183"/>
        <end position="204"/>
    </location>
</feature>
<feature type="transmembrane region" description="Helical" evidence="1">
    <location>
        <begin position="75"/>
        <end position="94"/>
    </location>
</feature>
<keyword evidence="1" id="KW-0812">Transmembrane</keyword>
<evidence type="ECO:0000313" key="3">
    <source>
        <dbReference type="Proteomes" id="UP000621540"/>
    </source>
</evidence>
<keyword evidence="3" id="KW-1185">Reference proteome</keyword>
<dbReference type="Proteomes" id="UP000621540">
    <property type="component" value="Unassembled WGS sequence"/>
</dbReference>
<feature type="transmembrane region" description="Helical" evidence="1">
    <location>
        <begin position="114"/>
        <end position="131"/>
    </location>
</feature>
<accession>A0ABR7ICT0</accession>
<dbReference type="RefSeq" id="WP_186982608.1">
    <property type="nucleotide sequence ID" value="NZ_JACOQH010000010.1"/>
</dbReference>
<proteinExistence type="predicted"/>